<evidence type="ECO:0000313" key="3">
    <source>
        <dbReference type="EMBL" id="MEC5344945.1"/>
    </source>
</evidence>
<evidence type="ECO:0000259" key="2">
    <source>
        <dbReference type="Pfam" id="PF00465"/>
    </source>
</evidence>
<evidence type="ECO:0000313" key="4">
    <source>
        <dbReference type="Proteomes" id="UP001309705"/>
    </source>
</evidence>
<comment type="caution">
    <text evidence="3">The sequence shown here is derived from an EMBL/GenBank/DDBJ whole genome shotgun (WGS) entry which is preliminary data.</text>
</comment>
<organism evidence="3 4">
    <name type="scientific">Brenneria populi</name>
    <dbReference type="NCBI Taxonomy" id="1505588"/>
    <lineage>
        <taxon>Bacteria</taxon>
        <taxon>Pseudomonadati</taxon>
        <taxon>Pseudomonadota</taxon>
        <taxon>Gammaproteobacteria</taxon>
        <taxon>Enterobacterales</taxon>
        <taxon>Pectobacteriaceae</taxon>
        <taxon>Brenneria</taxon>
    </lineage>
</organism>
<keyword evidence="1 3" id="KW-0560">Oxidoreductase</keyword>
<dbReference type="GO" id="GO:0004022">
    <property type="term" value="F:alcohol dehydrogenase (NAD+) activity"/>
    <property type="evidence" value="ECO:0007669"/>
    <property type="project" value="UniProtKB-EC"/>
</dbReference>
<name>A0ABU6JWN1_9GAMM</name>
<sequence length="123" mass="13214">MQSIHYLPATLVEFGPGREVSIVSHIIAAGIRRILICYGSENVRQQGLFQAITRQLTRAGVAWTGYGGLVCDETPFALQKAISHASEAHAHAIFSVGGGAMLDNMKDTAVTTFCASNLRIPSR</sequence>
<dbReference type="Gene3D" id="3.40.50.1970">
    <property type="match status" value="1"/>
</dbReference>
<dbReference type="SUPFAM" id="SSF56796">
    <property type="entry name" value="Dehydroquinate synthase-like"/>
    <property type="match status" value="1"/>
</dbReference>
<dbReference type="EMBL" id="JAYWTM010000032">
    <property type="protein sequence ID" value="MEC5344945.1"/>
    <property type="molecule type" value="Genomic_DNA"/>
</dbReference>
<feature type="non-terminal residue" evidence="3">
    <location>
        <position position="123"/>
    </location>
</feature>
<protein>
    <submittedName>
        <fullName evidence="3">Iron-containing alcohol dehydrogenase</fullName>
        <ecNumber evidence="3">1.1.1.1</ecNumber>
    </submittedName>
</protein>
<keyword evidence="4" id="KW-1185">Reference proteome</keyword>
<evidence type="ECO:0000256" key="1">
    <source>
        <dbReference type="ARBA" id="ARBA00023002"/>
    </source>
</evidence>
<dbReference type="EC" id="1.1.1.1" evidence="3"/>
<proteinExistence type="predicted"/>
<dbReference type="Pfam" id="PF00465">
    <property type="entry name" value="Fe-ADH"/>
    <property type="match status" value="1"/>
</dbReference>
<accession>A0ABU6JWN1</accession>
<gene>
    <name evidence="3" type="ORF">VSX58_20330</name>
</gene>
<feature type="domain" description="Alcohol dehydrogenase iron-type/glycerol dehydrogenase GldA" evidence="2">
    <location>
        <begin position="12"/>
        <end position="110"/>
    </location>
</feature>
<dbReference type="RefSeq" id="WP_327619694.1">
    <property type="nucleotide sequence ID" value="NZ_JAYWTM010000032.1"/>
</dbReference>
<dbReference type="InterPro" id="IPR001670">
    <property type="entry name" value="ADH_Fe/GldA"/>
</dbReference>
<reference evidence="3 4" key="1">
    <citation type="journal article" date="2017" name="Int. J. Syst. Evol. Microbiol.">
        <title>Brenneria populi subsp. brevivirga subsp. nov. isolated from symptomatic bark of Populus x euramericana canker, and description of Brenneria populi subsp. populi subsp. nov.</title>
        <authorList>
            <person name="Zheng M.H."/>
            <person name="Piao C.G."/>
            <person name="Xue H."/>
            <person name="Guo M.W."/>
            <person name="Li Y."/>
        </authorList>
    </citation>
    <scope>NUCLEOTIDE SEQUENCE [LARGE SCALE GENOMIC DNA]</scope>
    <source>
        <strain evidence="3 4">D9-5</strain>
    </source>
</reference>
<dbReference type="Proteomes" id="UP001309705">
    <property type="component" value="Unassembled WGS sequence"/>
</dbReference>